<evidence type="ECO:0000256" key="8">
    <source>
        <dbReference type="ARBA" id="ARBA00023004"/>
    </source>
</evidence>
<evidence type="ECO:0000256" key="9">
    <source>
        <dbReference type="ARBA" id="ARBA00023014"/>
    </source>
</evidence>
<evidence type="ECO:0000313" key="14">
    <source>
        <dbReference type="EMBL" id="BEQ16727.1"/>
    </source>
</evidence>
<evidence type="ECO:0000256" key="6">
    <source>
        <dbReference type="ARBA" id="ARBA00022827"/>
    </source>
</evidence>
<dbReference type="PANTHER" id="PTHR43513:SF3">
    <property type="entry name" value="DIHYDROOROTATE DEHYDROGENASE B (NAD(+)), ELECTRON TRANSFER SUBUNIT-RELATED"/>
    <property type="match status" value="1"/>
</dbReference>
<dbReference type="InterPro" id="IPR050353">
    <property type="entry name" value="PyrK_electron_transfer"/>
</dbReference>
<keyword evidence="4 12" id="KW-0001">2Fe-2S</keyword>
<keyword evidence="9 12" id="KW-0411">Iron-sulfur</keyword>
<comment type="cofactor">
    <cofactor evidence="12">
        <name>[2Fe-2S] cluster</name>
        <dbReference type="ChEBI" id="CHEBI:190135"/>
    </cofactor>
    <text evidence="12">Binds 1 [2Fe-2S] cluster per subunit.</text>
</comment>
<dbReference type="GO" id="GO:0006221">
    <property type="term" value="P:pyrimidine nucleotide biosynthetic process"/>
    <property type="evidence" value="ECO:0007669"/>
    <property type="project" value="InterPro"/>
</dbReference>
<dbReference type="InterPro" id="IPR019480">
    <property type="entry name" value="Dihydroorotate_DH_Fe-S-bd"/>
</dbReference>
<dbReference type="PROSITE" id="PS51384">
    <property type="entry name" value="FAD_FR"/>
    <property type="match status" value="1"/>
</dbReference>
<sequence length="264" mass="27587">MSHNQYAKVTDNQPVGPEIYRLTLEAPAIAAAARPGQFVMLRVGPGPEPLLARPFSIHGVEGGQVLILYQVKGKGTKLLAQARRGEERLVWGPLGRGFELSLERPVLVAGGMGLAPLAFAAERLEERGAAFEAFYGLASREALVAWDAVSGEGAFYLDGWGWSGASEDGSVGHHGLVTEPLRARLQAGPRPGAVLACGPLPMLKAVAKLCAEFEVACQASLEAPMACGVGACLGCAIPAASGGYLRACQEGPVMEASLVDWGRV</sequence>
<dbReference type="GO" id="GO:0046872">
    <property type="term" value="F:metal ion binding"/>
    <property type="evidence" value="ECO:0007669"/>
    <property type="project" value="UniProtKB-KW"/>
</dbReference>
<keyword evidence="6 11" id="KW-0274">FAD</keyword>
<dbReference type="SUPFAM" id="SSF52343">
    <property type="entry name" value="Ferredoxin reductase-like, C-terminal NADP-linked domain"/>
    <property type="match status" value="1"/>
</dbReference>
<feature type="binding site" evidence="12">
    <location>
        <position position="232"/>
    </location>
    <ligand>
        <name>[2Fe-2S] cluster</name>
        <dbReference type="ChEBI" id="CHEBI:190135"/>
    </ligand>
</feature>
<dbReference type="KEGG" id="dmp:FAK_37930"/>
<feature type="binding site" evidence="12">
    <location>
        <position position="235"/>
    </location>
    <ligand>
        <name>[2Fe-2S] cluster</name>
        <dbReference type="ChEBI" id="CHEBI:190135"/>
    </ligand>
</feature>
<dbReference type="RefSeq" id="WP_338602976.1">
    <property type="nucleotide sequence ID" value="NZ_AP028679.1"/>
</dbReference>
<organism evidence="14 15">
    <name type="scientific">Desulfoferula mesophila</name>
    <dbReference type="NCBI Taxonomy" id="3058419"/>
    <lineage>
        <taxon>Bacteria</taxon>
        <taxon>Pseudomonadati</taxon>
        <taxon>Thermodesulfobacteriota</taxon>
        <taxon>Desulfarculia</taxon>
        <taxon>Desulfarculales</taxon>
        <taxon>Desulfarculaceae</taxon>
        <taxon>Desulfoferula</taxon>
    </lineage>
</organism>
<name>A0AAU9F3Z1_9BACT</name>
<evidence type="ECO:0000256" key="5">
    <source>
        <dbReference type="ARBA" id="ARBA00022723"/>
    </source>
</evidence>
<dbReference type="GO" id="GO:0016491">
    <property type="term" value="F:oxidoreductase activity"/>
    <property type="evidence" value="ECO:0007669"/>
    <property type="project" value="InterPro"/>
</dbReference>
<keyword evidence="15" id="KW-1185">Reference proteome</keyword>
<evidence type="ECO:0000259" key="13">
    <source>
        <dbReference type="PROSITE" id="PS51384"/>
    </source>
</evidence>
<evidence type="ECO:0000256" key="12">
    <source>
        <dbReference type="PIRSR" id="PIRSR006816-2"/>
    </source>
</evidence>
<comment type="similarity">
    <text evidence="1">Belongs to the PyrK family.</text>
</comment>
<comment type="cofactor">
    <cofactor evidence="11">
        <name>FAD</name>
        <dbReference type="ChEBI" id="CHEBI:57692"/>
    </cofactor>
    <text evidence="11">Binds 1 FAD per subunit.</text>
</comment>
<keyword evidence="8 12" id="KW-0408">Iron</keyword>
<keyword evidence="5 12" id="KW-0479">Metal-binding</keyword>
<dbReference type="Pfam" id="PF10418">
    <property type="entry name" value="DHODB_Fe-S_bind"/>
    <property type="match status" value="1"/>
</dbReference>
<evidence type="ECO:0000256" key="3">
    <source>
        <dbReference type="ARBA" id="ARBA00022630"/>
    </source>
</evidence>
<dbReference type="SUPFAM" id="SSF63380">
    <property type="entry name" value="Riboflavin synthase domain-like"/>
    <property type="match status" value="1"/>
</dbReference>
<keyword evidence="2" id="KW-0813">Transport</keyword>
<evidence type="ECO:0000256" key="1">
    <source>
        <dbReference type="ARBA" id="ARBA00006422"/>
    </source>
</evidence>
<dbReference type="InterPro" id="IPR039261">
    <property type="entry name" value="FNR_nucleotide-bd"/>
</dbReference>
<dbReference type="EMBL" id="AP028679">
    <property type="protein sequence ID" value="BEQ16727.1"/>
    <property type="molecule type" value="Genomic_DNA"/>
</dbReference>
<gene>
    <name evidence="14" type="primary">pyrK</name>
    <name evidence="14" type="ORF">FAK_37930</name>
</gene>
<keyword evidence="7" id="KW-0249">Electron transport</keyword>
<evidence type="ECO:0000256" key="7">
    <source>
        <dbReference type="ARBA" id="ARBA00022982"/>
    </source>
</evidence>
<proteinExistence type="inferred from homology"/>
<dbReference type="InterPro" id="IPR037117">
    <property type="entry name" value="Dihydroorotate_DH_ele_sf"/>
</dbReference>
<dbReference type="GO" id="GO:0051537">
    <property type="term" value="F:2 iron, 2 sulfur cluster binding"/>
    <property type="evidence" value="ECO:0007669"/>
    <property type="project" value="UniProtKB-KW"/>
</dbReference>
<dbReference type="Gene3D" id="2.10.240.10">
    <property type="entry name" value="Dihydroorotate dehydrogenase, electron transfer subunit"/>
    <property type="match status" value="1"/>
</dbReference>
<evidence type="ECO:0000256" key="2">
    <source>
        <dbReference type="ARBA" id="ARBA00022448"/>
    </source>
</evidence>
<evidence type="ECO:0000256" key="4">
    <source>
        <dbReference type="ARBA" id="ARBA00022714"/>
    </source>
</evidence>
<feature type="binding site" evidence="11">
    <location>
        <begin position="75"/>
        <end position="76"/>
    </location>
    <ligand>
        <name>FAD</name>
        <dbReference type="ChEBI" id="CHEBI:57692"/>
    </ligand>
</feature>
<dbReference type="InterPro" id="IPR017938">
    <property type="entry name" value="Riboflavin_synthase-like_b-brl"/>
</dbReference>
<feature type="binding site" evidence="11">
    <location>
        <begin position="68"/>
        <end position="70"/>
    </location>
    <ligand>
        <name>FAD</name>
        <dbReference type="ChEBI" id="CHEBI:57692"/>
    </ligand>
</feature>
<evidence type="ECO:0000256" key="10">
    <source>
        <dbReference type="ARBA" id="ARBA00034078"/>
    </source>
</evidence>
<comment type="cofactor">
    <cofactor evidence="10">
        <name>[2Fe-2S] cluster</name>
        <dbReference type="ChEBI" id="CHEBI:190135"/>
    </cofactor>
</comment>
<dbReference type="Gene3D" id="2.40.30.10">
    <property type="entry name" value="Translation factors"/>
    <property type="match status" value="1"/>
</dbReference>
<feature type="binding site" evidence="12">
    <location>
        <position position="227"/>
    </location>
    <ligand>
        <name>[2Fe-2S] cluster</name>
        <dbReference type="ChEBI" id="CHEBI:190135"/>
    </ligand>
</feature>
<feature type="binding site" evidence="12">
    <location>
        <position position="248"/>
    </location>
    <ligand>
        <name>[2Fe-2S] cluster</name>
        <dbReference type="ChEBI" id="CHEBI:190135"/>
    </ligand>
</feature>
<feature type="domain" description="FAD-binding FR-type" evidence="13">
    <location>
        <begin position="2"/>
        <end position="100"/>
    </location>
</feature>
<dbReference type="AlphaFoldDB" id="A0AAU9F3Z1"/>
<dbReference type="InterPro" id="IPR012165">
    <property type="entry name" value="Cyt_c3_hydrogenase_gsu"/>
</dbReference>
<evidence type="ECO:0000256" key="11">
    <source>
        <dbReference type="PIRSR" id="PIRSR006816-1"/>
    </source>
</evidence>
<dbReference type="GO" id="GO:0050660">
    <property type="term" value="F:flavin adenine dinucleotide binding"/>
    <property type="evidence" value="ECO:0007669"/>
    <property type="project" value="InterPro"/>
</dbReference>
<feature type="binding site" evidence="11">
    <location>
        <begin position="53"/>
        <end position="56"/>
    </location>
    <ligand>
        <name>FAD</name>
        <dbReference type="ChEBI" id="CHEBI:57692"/>
    </ligand>
</feature>
<protein>
    <submittedName>
        <fullName evidence="14">Dihydroorotate dehydrogenase B (NAD(+)), electron transfer subunit</fullName>
    </submittedName>
</protein>
<dbReference type="PANTHER" id="PTHR43513">
    <property type="entry name" value="DIHYDROOROTATE DEHYDROGENASE B (NAD(+)), ELECTRON TRANSFER SUBUNIT"/>
    <property type="match status" value="1"/>
</dbReference>
<evidence type="ECO:0000313" key="15">
    <source>
        <dbReference type="Proteomes" id="UP001366166"/>
    </source>
</evidence>
<accession>A0AAU9F3Z1</accession>
<dbReference type="InterPro" id="IPR017927">
    <property type="entry name" value="FAD-bd_FR_type"/>
</dbReference>
<dbReference type="Proteomes" id="UP001366166">
    <property type="component" value="Chromosome"/>
</dbReference>
<reference evidence="15" key="1">
    <citation type="journal article" date="2023" name="Arch. Microbiol.">
        <title>Desulfoferula mesophilus gen. nov. sp. nov., a mesophilic sulfate-reducing bacterium isolated from a brackish lake sediment.</title>
        <authorList>
            <person name="Watanabe T."/>
            <person name="Yabe T."/>
            <person name="Tsuji J.M."/>
            <person name="Fukui M."/>
        </authorList>
    </citation>
    <scope>NUCLEOTIDE SEQUENCE [LARGE SCALE GENOMIC DNA]</scope>
    <source>
        <strain evidence="15">12FAK</strain>
    </source>
</reference>
<dbReference type="CDD" id="cd06218">
    <property type="entry name" value="DHOD_e_trans"/>
    <property type="match status" value="1"/>
</dbReference>
<dbReference type="Gene3D" id="3.40.50.80">
    <property type="entry name" value="Nucleotide-binding domain of ferredoxin-NADP reductase (FNR) module"/>
    <property type="match status" value="1"/>
</dbReference>
<keyword evidence="3 11" id="KW-0285">Flavoprotein</keyword>
<dbReference type="PIRSF" id="PIRSF006816">
    <property type="entry name" value="Cyc3_hyd_g"/>
    <property type="match status" value="1"/>
</dbReference>